<keyword evidence="2" id="KW-0812">Transmembrane</keyword>
<proteinExistence type="predicted"/>
<keyword evidence="2" id="KW-1133">Transmembrane helix</keyword>
<dbReference type="Proteomes" id="UP000515164">
    <property type="component" value="Unplaced"/>
</dbReference>
<dbReference type="GeneID" id="117210409"/>
<dbReference type="RefSeq" id="XP_033309297.1">
    <property type="nucleotide sequence ID" value="XM_033453406.1"/>
</dbReference>
<evidence type="ECO:0000256" key="2">
    <source>
        <dbReference type="SAM" id="Phobius"/>
    </source>
</evidence>
<feature type="transmembrane region" description="Helical" evidence="2">
    <location>
        <begin position="28"/>
        <end position="46"/>
    </location>
</feature>
<feature type="region of interest" description="Disordered" evidence="1">
    <location>
        <begin position="259"/>
        <end position="304"/>
    </location>
</feature>
<organism evidence="3 4">
    <name type="scientific">Bombus bifarius</name>
    <dbReference type="NCBI Taxonomy" id="103933"/>
    <lineage>
        <taxon>Eukaryota</taxon>
        <taxon>Metazoa</taxon>
        <taxon>Ecdysozoa</taxon>
        <taxon>Arthropoda</taxon>
        <taxon>Hexapoda</taxon>
        <taxon>Insecta</taxon>
        <taxon>Pterygota</taxon>
        <taxon>Neoptera</taxon>
        <taxon>Endopterygota</taxon>
        <taxon>Hymenoptera</taxon>
        <taxon>Apocrita</taxon>
        <taxon>Aculeata</taxon>
        <taxon>Apoidea</taxon>
        <taxon>Anthophila</taxon>
        <taxon>Apidae</taxon>
        <taxon>Bombus</taxon>
        <taxon>Pyrobombus</taxon>
    </lineage>
</organism>
<sequence>MDEAACKNSYDDRTVLYYFCDKQQDFEIFGSNFPAIVFLWLLLLYYDSVYHQRAYLVAINISRRTSEVVEPNSGSHVYPREYPVLLPRRIFHYKMAPTVYLSELPVVRTSTIPCSRRRQRVRNGAVAKQQRLEFRRLETNEPSRDDISLTPPESPLWDPESPSVSCAPIIVASSSANVSARVPADIKEHWKVFLARRKGLLDIVVRTMALIRRNNILQERVNALRAETRDFIHSVLNNPENKCIQQRLDAIDCKEADVSSSTEETIARPSLPPTPDSTNSSSNDITSTCDGSESTSERFSNDES</sequence>
<feature type="compositionally biased region" description="Low complexity" evidence="1">
    <location>
        <begin position="276"/>
        <end position="288"/>
    </location>
</feature>
<name>A0A6P8N2X1_9HYME</name>
<accession>A0A6P8N2X1</accession>
<feature type="compositionally biased region" description="Basic and acidic residues" evidence="1">
    <location>
        <begin position="295"/>
        <end position="304"/>
    </location>
</feature>
<evidence type="ECO:0000256" key="1">
    <source>
        <dbReference type="SAM" id="MobiDB-lite"/>
    </source>
</evidence>
<gene>
    <name evidence="4" type="primary">LOC117210409</name>
</gene>
<protein>
    <submittedName>
        <fullName evidence="4">Uncharacterized protein LOC117210409</fullName>
    </submittedName>
</protein>
<keyword evidence="3" id="KW-1185">Reference proteome</keyword>
<evidence type="ECO:0000313" key="3">
    <source>
        <dbReference type="Proteomes" id="UP000515164"/>
    </source>
</evidence>
<evidence type="ECO:0000313" key="4">
    <source>
        <dbReference type="RefSeq" id="XP_033309297.1"/>
    </source>
</evidence>
<feature type="region of interest" description="Disordered" evidence="1">
    <location>
        <begin position="140"/>
        <end position="159"/>
    </location>
</feature>
<dbReference type="AlphaFoldDB" id="A0A6P8N2X1"/>
<dbReference type="KEGG" id="bbif:117210409"/>
<reference evidence="4" key="1">
    <citation type="submission" date="2025-08" db="UniProtKB">
        <authorList>
            <consortium name="RefSeq"/>
        </authorList>
    </citation>
    <scope>IDENTIFICATION</scope>
    <source>
        <tissue evidence="4">Muscle</tissue>
    </source>
</reference>
<keyword evidence="2" id="KW-0472">Membrane</keyword>